<gene>
    <name evidence="2" type="ORF">FKW77_007349</name>
</gene>
<dbReference type="OrthoDB" id="10629040at2759"/>
<reference evidence="2 3" key="1">
    <citation type="submission" date="2019-07" db="EMBL/GenBank/DDBJ databases">
        <title>Finished genome of Venturia effusa.</title>
        <authorList>
            <person name="Young C.A."/>
            <person name="Cox M.P."/>
            <person name="Ganley A.R.D."/>
            <person name="David W.J."/>
        </authorList>
    </citation>
    <scope>NUCLEOTIDE SEQUENCE [LARGE SCALE GENOMIC DNA]</scope>
    <source>
        <strain evidence="3">albino</strain>
    </source>
</reference>
<feature type="region of interest" description="Disordered" evidence="1">
    <location>
        <begin position="302"/>
        <end position="406"/>
    </location>
</feature>
<evidence type="ECO:0000313" key="3">
    <source>
        <dbReference type="Proteomes" id="UP000316270"/>
    </source>
</evidence>
<proteinExistence type="predicted"/>
<feature type="compositionally biased region" description="Low complexity" evidence="1">
    <location>
        <begin position="209"/>
        <end position="223"/>
    </location>
</feature>
<feature type="compositionally biased region" description="Acidic residues" evidence="1">
    <location>
        <begin position="34"/>
        <end position="50"/>
    </location>
</feature>
<feature type="compositionally biased region" description="Polar residues" evidence="1">
    <location>
        <begin position="173"/>
        <end position="182"/>
    </location>
</feature>
<dbReference type="EMBL" id="CP042188">
    <property type="protein sequence ID" value="QDS70249.1"/>
    <property type="molecule type" value="Genomic_DNA"/>
</dbReference>
<feature type="compositionally biased region" description="Basic residues" evidence="1">
    <location>
        <begin position="322"/>
        <end position="332"/>
    </location>
</feature>
<keyword evidence="3" id="KW-1185">Reference proteome</keyword>
<name>A0A517L3N7_9PEZI</name>
<dbReference type="SMART" id="SM00384">
    <property type="entry name" value="AT_hook"/>
    <property type="match status" value="2"/>
</dbReference>
<dbReference type="InterPro" id="IPR017956">
    <property type="entry name" value="AT_hook_DNA-bd_motif"/>
</dbReference>
<sequence length="458" mass="49548">MARLNGGPKAQAETPVRRNPSRGAAAKVFHEPAEWEEEEEDEDMSDDVGEEPVVKPAPAPKGKGKGRGGGGAANKAMPPPPVPMPDTPGQQEDKDFDIQESPIKADALKQPGTPQLTKGRNDRAPTPALATGRVTRAQQSALKESLNVIAEDVEMNEDDGASKSKVASKKPTTRNTRGQTRAGTEMSESKMGVSVQMDEAGVDEDEAPPKVAVKSKAAAAKKATTMRKTRGQNVLGQIAEAAAVQDEKFFDAEEEFGVKVKAGEVASEIEDDQVQEVVKPVKKRGRPAKKVVSDDIVVVEEGVYPVQSDESVEVPEEVSIKPKPKRGRKPTKKTQPPKLKHEEIGDSDDDNDNGTLDQKLARLSLGQMTLNNNNNEDSIEEEDKPKYKPRGRPRKNTQNKKNASLDVSGLELALTYFGGIRDLAMGDIDEDDIEKILEMTQQGIETVEAALASVQPQE</sequence>
<evidence type="ECO:0000313" key="2">
    <source>
        <dbReference type="EMBL" id="QDS70249.1"/>
    </source>
</evidence>
<feature type="compositionally biased region" description="Basic residues" evidence="1">
    <location>
        <begin position="387"/>
        <end position="398"/>
    </location>
</feature>
<feature type="compositionally biased region" description="Pro residues" evidence="1">
    <location>
        <begin position="77"/>
        <end position="86"/>
    </location>
</feature>
<evidence type="ECO:0000256" key="1">
    <source>
        <dbReference type="SAM" id="MobiDB-lite"/>
    </source>
</evidence>
<dbReference type="GO" id="GO:0003677">
    <property type="term" value="F:DNA binding"/>
    <property type="evidence" value="ECO:0007669"/>
    <property type="project" value="InterPro"/>
</dbReference>
<organism evidence="2 3">
    <name type="scientific">Venturia effusa</name>
    <dbReference type="NCBI Taxonomy" id="50376"/>
    <lineage>
        <taxon>Eukaryota</taxon>
        <taxon>Fungi</taxon>
        <taxon>Dikarya</taxon>
        <taxon>Ascomycota</taxon>
        <taxon>Pezizomycotina</taxon>
        <taxon>Dothideomycetes</taxon>
        <taxon>Pleosporomycetidae</taxon>
        <taxon>Venturiales</taxon>
        <taxon>Venturiaceae</taxon>
        <taxon>Venturia</taxon>
    </lineage>
</organism>
<dbReference type="PRINTS" id="PR00929">
    <property type="entry name" value="ATHOOK"/>
</dbReference>
<feature type="region of interest" description="Disordered" evidence="1">
    <location>
        <begin position="1"/>
        <end position="138"/>
    </location>
</feature>
<dbReference type="Proteomes" id="UP000316270">
    <property type="component" value="Chromosome 4"/>
</dbReference>
<dbReference type="AlphaFoldDB" id="A0A517L3N7"/>
<feature type="region of interest" description="Disordered" evidence="1">
    <location>
        <begin position="152"/>
        <end position="229"/>
    </location>
</feature>
<protein>
    <submittedName>
        <fullName evidence="2">Uncharacterized protein</fullName>
    </submittedName>
</protein>
<accession>A0A517L3N7</accession>